<evidence type="ECO:0000313" key="17">
    <source>
        <dbReference type="Proteomes" id="UP001152759"/>
    </source>
</evidence>
<feature type="compositionally biased region" description="Polar residues" evidence="14">
    <location>
        <begin position="552"/>
        <end position="563"/>
    </location>
</feature>
<dbReference type="Proteomes" id="UP001152759">
    <property type="component" value="Chromosome 4"/>
</dbReference>
<feature type="region of interest" description="Disordered" evidence="14">
    <location>
        <begin position="552"/>
        <end position="575"/>
    </location>
</feature>
<dbReference type="InterPro" id="IPR021896">
    <property type="entry name" value="THAP9-like_HTH"/>
</dbReference>
<evidence type="ECO:0000256" key="4">
    <source>
        <dbReference type="ARBA" id="ARBA00022771"/>
    </source>
</evidence>
<reference evidence="16" key="1">
    <citation type="submission" date="2021-12" db="EMBL/GenBank/DDBJ databases">
        <authorList>
            <person name="King R."/>
        </authorList>
    </citation>
    <scope>NUCLEOTIDE SEQUENCE</scope>
</reference>
<dbReference type="GO" id="GO:0043565">
    <property type="term" value="F:sequence-specific DNA binding"/>
    <property type="evidence" value="ECO:0007669"/>
    <property type="project" value="InterPro"/>
</dbReference>
<evidence type="ECO:0000256" key="7">
    <source>
        <dbReference type="ARBA" id="ARBA00023054"/>
    </source>
</evidence>
<dbReference type="InterPro" id="IPR038441">
    <property type="entry name" value="THAP_Znf_sf"/>
</dbReference>
<evidence type="ECO:0000256" key="6">
    <source>
        <dbReference type="ARBA" id="ARBA00023015"/>
    </source>
</evidence>
<dbReference type="SMART" id="SM00980">
    <property type="entry name" value="THAP"/>
    <property type="match status" value="2"/>
</dbReference>
<feature type="domain" description="THAP-type" evidence="15">
    <location>
        <begin position="1"/>
        <end position="96"/>
    </location>
</feature>
<evidence type="ECO:0000256" key="10">
    <source>
        <dbReference type="ARBA" id="ARBA00023242"/>
    </source>
</evidence>
<dbReference type="PROSITE" id="PS50950">
    <property type="entry name" value="ZF_THAP"/>
    <property type="match status" value="2"/>
</dbReference>
<keyword evidence="3" id="KW-0479">Metal-binding</keyword>
<evidence type="ECO:0000259" key="15">
    <source>
        <dbReference type="PROSITE" id="PS50950"/>
    </source>
</evidence>
<dbReference type="InterPro" id="IPR006612">
    <property type="entry name" value="THAP_Znf"/>
</dbReference>
<feature type="region of interest" description="Disordered" evidence="14">
    <location>
        <begin position="624"/>
        <end position="679"/>
    </location>
</feature>
<evidence type="ECO:0000256" key="5">
    <source>
        <dbReference type="ARBA" id="ARBA00022833"/>
    </source>
</evidence>
<feature type="compositionally biased region" description="Low complexity" evidence="14">
    <location>
        <begin position="656"/>
        <end position="667"/>
    </location>
</feature>
<dbReference type="PANTHER" id="PTHR46600:SF1">
    <property type="entry name" value="THAP DOMAIN-CONTAINING PROTEIN 1"/>
    <property type="match status" value="1"/>
</dbReference>
<dbReference type="SUPFAM" id="SSF57716">
    <property type="entry name" value="Glucocorticoid receptor-like (DNA-binding domain)"/>
    <property type="match status" value="2"/>
</dbReference>
<dbReference type="Gene3D" id="6.20.210.20">
    <property type="entry name" value="THAP domain"/>
    <property type="match status" value="2"/>
</dbReference>
<comment type="similarity">
    <text evidence="2">Belongs to the THAP1 family.</text>
</comment>
<feature type="domain" description="THAP-type" evidence="15">
    <location>
        <begin position="120"/>
        <end position="213"/>
    </location>
</feature>
<evidence type="ECO:0000256" key="2">
    <source>
        <dbReference type="ARBA" id="ARBA00006177"/>
    </source>
</evidence>
<sequence length="702" mass="78680">MVACSVPLCSCRSSSTGRRQHILQQQYEIHAGRKISFHSFPSDKELCKAWLTKLKIKNFEPSKNSRVCSLHFEKDSFFGFPVTRNVLKPNAVPSIITPHWIKIGHGRSTRDEMTDLKAQADVYCAVRGCKNLRSKIDAKNKVSLNSHGKPVSYYQFPEDKELRQKWITATGRNLTHSSIQARMAVCSAHFDKSCFATVGKVKLLSQDAVPTIDLPISKLFHQEKEILSHQIECHSNVQNPSITKIVQQVQGKTLTGSTAVSHSNVSSPPEILATTGSLKSQAPILSKTKDLSPSQNNTPINSKAQTTPINMMMLPKQPEAMMVQRQESNVVIKNDLTQPVVFVKTPNKVMVVPAKSVAQERLAQMPNASTVHVKPNSYISVQPPISTVPEVPRVVPEQAVKKIPDCTCPTDKFFREGGKQIRILSDREHKLRSKNATKARMLKSLLLSRNRCDEKARSLKKKTKELRNAIEKSERGVPLEPATVKLFKEILQQHSEPINLDGPLRKQYGKQMKKFASELFTASPEAYVFVREAFNKRLPRLRTVRAWCSKEQAATESNQSETVDQNDSDLDDEGTECIESSDEEVEELQKKIREETNVTIEAETDQEGNILNDPPAELDEEMFSDLDSDSDFEMPFSSLCEQGLLTPLEPSKKQSKFPSKPSNSPASGTPNNQTKKQDMLIKINLLENPKLGPGVRFETFAI</sequence>
<keyword evidence="11" id="KW-0131">Cell cycle</keyword>
<evidence type="ECO:0000313" key="16">
    <source>
        <dbReference type="EMBL" id="CAH0389598.1"/>
    </source>
</evidence>
<evidence type="ECO:0000256" key="8">
    <source>
        <dbReference type="ARBA" id="ARBA00023125"/>
    </source>
</evidence>
<evidence type="ECO:0000256" key="1">
    <source>
        <dbReference type="ARBA" id="ARBA00004642"/>
    </source>
</evidence>
<proteinExistence type="inferred from homology"/>
<keyword evidence="6" id="KW-0805">Transcription regulation</keyword>
<dbReference type="Pfam" id="PF05485">
    <property type="entry name" value="THAP"/>
    <property type="match status" value="2"/>
</dbReference>
<evidence type="ECO:0000256" key="3">
    <source>
        <dbReference type="ARBA" id="ARBA00022723"/>
    </source>
</evidence>
<dbReference type="InterPro" id="IPR026516">
    <property type="entry name" value="THAP1/10"/>
</dbReference>
<evidence type="ECO:0000256" key="13">
    <source>
        <dbReference type="SAM" id="Coils"/>
    </source>
</evidence>
<dbReference type="SMART" id="SM00692">
    <property type="entry name" value="DM3"/>
    <property type="match status" value="2"/>
</dbReference>
<name>A0A9P0F652_BEMTA</name>
<evidence type="ECO:0000256" key="11">
    <source>
        <dbReference type="ARBA" id="ARBA00023306"/>
    </source>
</evidence>
<dbReference type="Pfam" id="PF12017">
    <property type="entry name" value="Tnp_P_element"/>
    <property type="match status" value="1"/>
</dbReference>
<evidence type="ECO:0000256" key="9">
    <source>
        <dbReference type="ARBA" id="ARBA00023163"/>
    </source>
</evidence>
<dbReference type="PANTHER" id="PTHR46600">
    <property type="entry name" value="THAP DOMAIN-CONTAINING"/>
    <property type="match status" value="1"/>
</dbReference>
<feature type="compositionally biased region" description="Acidic residues" evidence="14">
    <location>
        <begin position="564"/>
        <end position="575"/>
    </location>
</feature>
<dbReference type="GO" id="GO:0008270">
    <property type="term" value="F:zinc ion binding"/>
    <property type="evidence" value="ECO:0007669"/>
    <property type="project" value="UniProtKB-KW"/>
</dbReference>
<keyword evidence="5" id="KW-0862">Zinc</keyword>
<evidence type="ECO:0000256" key="12">
    <source>
        <dbReference type="PROSITE-ProRule" id="PRU00309"/>
    </source>
</evidence>
<keyword evidence="4 12" id="KW-0863">Zinc-finger</keyword>
<keyword evidence="9" id="KW-0804">Transcription</keyword>
<organism evidence="16 17">
    <name type="scientific">Bemisia tabaci</name>
    <name type="common">Sweetpotato whitefly</name>
    <name type="synonym">Aleurodes tabaci</name>
    <dbReference type="NCBI Taxonomy" id="7038"/>
    <lineage>
        <taxon>Eukaryota</taxon>
        <taxon>Metazoa</taxon>
        <taxon>Ecdysozoa</taxon>
        <taxon>Arthropoda</taxon>
        <taxon>Hexapoda</taxon>
        <taxon>Insecta</taxon>
        <taxon>Pterygota</taxon>
        <taxon>Neoptera</taxon>
        <taxon>Paraneoptera</taxon>
        <taxon>Hemiptera</taxon>
        <taxon>Sternorrhyncha</taxon>
        <taxon>Aleyrodoidea</taxon>
        <taxon>Aleyrodidae</taxon>
        <taxon>Aleyrodinae</taxon>
        <taxon>Bemisia</taxon>
    </lineage>
</organism>
<keyword evidence="8 12" id="KW-0238">DNA-binding</keyword>
<feature type="region of interest" description="Disordered" evidence="14">
    <location>
        <begin position="258"/>
        <end position="279"/>
    </location>
</feature>
<dbReference type="KEGG" id="btab:109031769"/>
<feature type="compositionally biased region" description="Polar residues" evidence="14">
    <location>
        <begin position="258"/>
        <end position="267"/>
    </location>
</feature>
<dbReference type="GO" id="GO:0005654">
    <property type="term" value="C:nucleoplasm"/>
    <property type="evidence" value="ECO:0007669"/>
    <property type="project" value="UniProtKB-SubCell"/>
</dbReference>
<feature type="coiled-coil region" evidence="13">
    <location>
        <begin position="578"/>
        <end position="605"/>
    </location>
</feature>
<dbReference type="EMBL" id="OU963865">
    <property type="protein sequence ID" value="CAH0389598.1"/>
    <property type="molecule type" value="Genomic_DNA"/>
</dbReference>
<gene>
    <name evidence="16" type="ORF">BEMITA_LOCUS8412</name>
</gene>
<keyword evidence="10" id="KW-0539">Nucleus</keyword>
<comment type="subcellular location">
    <subcellularLocation>
        <location evidence="1">Nucleus</location>
        <location evidence="1">Nucleoplasm</location>
    </subcellularLocation>
</comment>
<keyword evidence="7 13" id="KW-0175">Coiled coil</keyword>
<keyword evidence="17" id="KW-1185">Reference proteome</keyword>
<protein>
    <recommendedName>
        <fullName evidence="15">THAP-type domain-containing protein</fullName>
    </recommendedName>
</protein>
<feature type="coiled-coil region" evidence="13">
    <location>
        <begin position="449"/>
        <end position="476"/>
    </location>
</feature>
<accession>A0A9P0F652</accession>
<evidence type="ECO:0000256" key="14">
    <source>
        <dbReference type="SAM" id="MobiDB-lite"/>
    </source>
</evidence>
<dbReference type="AlphaFoldDB" id="A0A9P0F652"/>